<dbReference type="EMBL" id="JAJVCZ030000002">
    <property type="protein sequence ID" value="KAL0262942.1"/>
    <property type="molecule type" value="Genomic_DNA"/>
</dbReference>
<evidence type="ECO:0000256" key="2">
    <source>
        <dbReference type="SAM" id="SignalP"/>
    </source>
</evidence>
<dbReference type="RefSeq" id="XP_066635971.1">
    <property type="nucleotide sequence ID" value="XM_066773404.1"/>
</dbReference>
<keyword evidence="2" id="KW-0732">Signal</keyword>
<comment type="caution">
    <text evidence="3">The sequence shown here is derived from an EMBL/GenBank/DDBJ whole genome shotgun (WGS) entry which is preliminary data.</text>
</comment>
<feature type="compositionally biased region" description="Polar residues" evidence="1">
    <location>
        <begin position="61"/>
        <end position="80"/>
    </location>
</feature>
<dbReference type="GeneID" id="92006001"/>
<name>A0ABR3CQP4_9PEZI</name>
<organism evidence="3 4">
    <name type="scientific">Diplodia seriata</name>
    <dbReference type="NCBI Taxonomy" id="420778"/>
    <lineage>
        <taxon>Eukaryota</taxon>
        <taxon>Fungi</taxon>
        <taxon>Dikarya</taxon>
        <taxon>Ascomycota</taxon>
        <taxon>Pezizomycotina</taxon>
        <taxon>Dothideomycetes</taxon>
        <taxon>Dothideomycetes incertae sedis</taxon>
        <taxon>Botryosphaeriales</taxon>
        <taxon>Botryosphaeriaceae</taxon>
        <taxon>Diplodia</taxon>
    </lineage>
</organism>
<reference evidence="3 4" key="1">
    <citation type="submission" date="2024-02" db="EMBL/GenBank/DDBJ databases">
        <title>De novo assembly and annotation of 12 fungi associated with fruit tree decline syndrome in Ontario, Canada.</title>
        <authorList>
            <person name="Sulman M."/>
            <person name="Ellouze W."/>
            <person name="Ilyukhin E."/>
        </authorList>
    </citation>
    <scope>NUCLEOTIDE SEQUENCE [LARGE SCALE GENOMIC DNA]</scope>
    <source>
        <strain evidence="3 4">FDS-637</strain>
    </source>
</reference>
<evidence type="ECO:0000313" key="4">
    <source>
        <dbReference type="Proteomes" id="UP001430584"/>
    </source>
</evidence>
<feature type="signal peptide" evidence="2">
    <location>
        <begin position="1"/>
        <end position="24"/>
    </location>
</feature>
<evidence type="ECO:0000256" key="1">
    <source>
        <dbReference type="SAM" id="MobiDB-lite"/>
    </source>
</evidence>
<feature type="region of interest" description="Disordered" evidence="1">
    <location>
        <begin position="47"/>
        <end position="87"/>
    </location>
</feature>
<evidence type="ECO:0000313" key="3">
    <source>
        <dbReference type="EMBL" id="KAL0262942.1"/>
    </source>
</evidence>
<gene>
    <name evidence="3" type="ORF">SLS55_001916</name>
</gene>
<sequence length="155" mass="16908">MKPSGLLSAALVLVATNSSAKTLAAPVPSTSQDMSRDALHRLVAAPARRSGQAPIVDHASKPSTATVSFGTKEAASTSTRPDAEPEEDLVETIIDDAEARRREIEDLVLSIKSSRVRETLMMEEDFDFEVRYEDLPDRPIDDPTRWMAAKELGKS</sequence>
<keyword evidence="4" id="KW-1185">Reference proteome</keyword>
<feature type="chain" id="PRO_5045123123" evidence="2">
    <location>
        <begin position="25"/>
        <end position="155"/>
    </location>
</feature>
<dbReference type="Proteomes" id="UP001430584">
    <property type="component" value="Unassembled WGS sequence"/>
</dbReference>
<accession>A0ABR3CQP4</accession>
<proteinExistence type="predicted"/>
<protein>
    <submittedName>
        <fullName evidence="3">Uncharacterized protein</fullName>
    </submittedName>
</protein>